<feature type="coiled-coil region" evidence="1">
    <location>
        <begin position="62"/>
        <end position="167"/>
    </location>
</feature>
<feature type="coiled-coil region" evidence="1">
    <location>
        <begin position="423"/>
        <end position="454"/>
    </location>
</feature>
<dbReference type="Proteomes" id="UP000531561">
    <property type="component" value="Unassembled WGS sequence"/>
</dbReference>
<name>A0A8H6AUD7_9HELO</name>
<protein>
    <submittedName>
        <fullName evidence="3">Uncharacterized protein</fullName>
    </submittedName>
</protein>
<dbReference type="OrthoDB" id="3548331at2759"/>
<comment type="caution">
    <text evidence="3">The sequence shown here is derived from an EMBL/GenBank/DDBJ whole genome shotgun (WGS) entry which is preliminary data.</text>
</comment>
<dbReference type="RefSeq" id="XP_037192708.1">
    <property type="nucleotide sequence ID" value="XM_037335613.1"/>
</dbReference>
<feature type="region of interest" description="Disordered" evidence="2">
    <location>
        <begin position="1"/>
        <end position="48"/>
    </location>
</feature>
<dbReference type="EMBL" id="JABFCT010000008">
    <property type="protein sequence ID" value="KAF5873762.1"/>
    <property type="molecule type" value="Genomic_DNA"/>
</dbReference>
<feature type="compositionally biased region" description="Polar residues" evidence="2">
    <location>
        <begin position="7"/>
        <end position="44"/>
    </location>
</feature>
<dbReference type="GeneID" id="59259305"/>
<evidence type="ECO:0000256" key="1">
    <source>
        <dbReference type="SAM" id="Coils"/>
    </source>
</evidence>
<sequence>MGKRNNKNGSQKMAGNATNNDTELACTQKTPVKETTSGSTTANETPVMDNPMELIQKLQTCFQSQETDSNALRSKIQRLEDNLKDTQGTLINTREQSQADVSGLNLIIKNLESTSESLREELQNKTQAYAELEEEYGDDVLNYEGGIKASKIEKEKLQATVKELKSVIQAGCITTEVLKRDFDKERLTHRSEVDSLKATILELQQNNMSKDIEAKPEPSNVDKCISSAPTDKVDTDCENCVLQSAQIKDMNVDLAVQSRSPTRSDIGILQGLRVNKVSDIRVFVTVLTPMQLKRKQDWENSLLEMAEGRLSCQNNGLLDYGALVKKWQASYSYLENLEISQVLYCESQFRIEFIREKDEDIISLRNQLSMQRIETMNCQEKLIASHGKVINGMKEAANIKGTEENIKQNKLKEAHQKAIDSLNVSHKAQITKLEADLQALNTSCETRIMELEKEHLPYRDLAERILAREFEWCKHPRARNEEIIDQGNLAAHGGNCRAVLRRTELNPNDGDNEWFRLWYGISIEAFAENKDSPRIKKLLDMRYEMKKFKAVQLSDTAFERNFQEIMRAVEGMEECQLPTSSKSHGDGDENVDSTSDPIFLSMCSEYDEAAEYEKRRRKSDWKLGHNGQVVGHSIVDRTKKVLGTPKPPAIQYDRLRRHLPWFISINSVGFAKQCGNIRREA</sequence>
<accession>A0A8H6AUD7</accession>
<proteinExistence type="predicted"/>
<evidence type="ECO:0000256" key="2">
    <source>
        <dbReference type="SAM" id="MobiDB-lite"/>
    </source>
</evidence>
<evidence type="ECO:0000313" key="4">
    <source>
        <dbReference type="Proteomes" id="UP000531561"/>
    </source>
</evidence>
<keyword evidence="1" id="KW-0175">Coiled coil</keyword>
<organism evidence="3 4">
    <name type="scientific">Botrytis fragariae</name>
    <dbReference type="NCBI Taxonomy" id="1964551"/>
    <lineage>
        <taxon>Eukaryota</taxon>
        <taxon>Fungi</taxon>
        <taxon>Dikarya</taxon>
        <taxon>Ascomycota</taxon>
        <taxon>Pezizomycotina</taxon>
        <taxon>Leotiomycetes</taxon>
        <taxon>Helotiales</taxon>
        <taxon>Sclerotiniaceae</taxon>
        <taxon>Botrytis</taxon>
    </lineage>
</organism>
<dbReference type="AlphaFoldDB" id="A0A8H6AUD7"/>
<reference evidence="3 4" key="1">
    <citation type="journal article" date="2020" name="Phytopathology">
        <title>A high-quality genome resource of Botrytis fragariae, a new and rapidly spreading fungal pathogen causing strawberry gray mold in the U.S.A.</title>
        <authorList>
            <person name="Wu Y."/>
            <person name="Saski C.A."/>
            <person name="Schnabel G."/>
            <person name="Xiao S."/>
            <person name="Hu M."/>
        </authorList>
    </citation>
    <scope>NUCLEOTIDE SEQUENCE [LARGE SCALE GENOMIC DNA]</scope>
    <source>
        <strain evidence="3 4">BVB16</strain>
    </source>
</reference>
<keyword evidence="4" id="KW-1185">Reference proteome</keyword>
<gene>
    <name evidence="3" type="ORF">Bfra_005226</name>
</gene>
<evidence type="ECO:0000313" key="3">
    <source>
        <dbReference type="EMBL" id="KAF5873762.1"/>
    </source>
</evidence>